<dbReference type="Proteomes" id="UP000266313">
    <property type="component" value="Chromosome"/>
</dbReference>
<evidence type="ECO:0000313" key="1">
    <source>
        <dbReference type="EMBL" id="BBA34354.1"/>
    </source>
</evidence>
<reference evidence="1 2" key="1">
    <citation type="submission" date="2016-12" db="EMBL/GenBank/DDBJ databases">
        <title>Genome sequencing of Methylocaldum marinum.</title>
        <authorList>
            <person name="Takeuchi M."/>
            <person name="Kamagata Y."/>
            <person name="Hiraoka S."/>
            <person name="Oshima K."/>
            <person name="Hattori M."/>
            <person name="Iwasaki W."/>
        </authorList>
    </citation>
    <scope>NUCLEOTIDE SEQUENCE [LARGE SCALE GENOMIC DNA]</scope>
    <source>
        <strain evidence="1 2">S8</strain>
    </source>
</reference>
<proteinExistence type="predicted"/>
<evidence type="ECO:0000313" key="2">
    <source>
        <dbReference type="Proteomes" id="UP000266313"/>
    </source>
</evidence>
<dbReference type="AlphaFoldDB" id="A0A250KS59"/>
<accession>A0A250KS59</accession>
<protein>
    <submittedName>
        <fullName evidence="1">Uncharacterized protein</fullName>
    </submittedName>
</protein>
<organism evidence="1 2">
    <name type="scientific">Methylocaldum marinum</name>
    <dbReference type="NCBI Taxonomy" id="1432792"/>
    <lineage>
        <taxon>Bacteria</taxon>
        <taxon>Pseudomonadati</taxon>
        <taxon>Pseudomonadota</taxon>
        <taxon>Gammaproteobacteria</taxon>
        <taxon>Methylococcales</taxon>
        <taxon>Methylococcaceae</taxon>
        <taxon>Methylocaldum</taxon>
    </lineage>
</organism>
<name>A0A250KS59_9GAMM</name>
<sequence>MALSRASVGQNWRERGMDFEREFWAISMYDKKVPETLLGANICHLLINAAVNQRLSVPASI</sequence>
<dbReference type="KEGG" id="mmai:sS8_2402"/>
<gene>
    <name evidence="1" type="ORF">sS8_2402</name>
</gene>
<keyword evidence="2" id="KW-1185">Reference proteome</keyword>
<dbReference type="EMBL" id="AP017928">
    <property type="protein sequence ID" value="BBA34354.1"/>
    <property type="molecule type" value="Genomic_DNA"/>
</dbReference>